<evidence type="ECO:0000256" key="11">
    <source>
        <dbReference type="RuleBase" id="RU000304"/>
    </source>
</evidence>
<feature type="binding site" evidence="8">
    <location>
        <position position="186"/>
    </location>
    <ligand>
        <name>ATP</name>
        <dbReference type="ChEBI" id="CHEBI:30616"/>
    </ligand>
</feature>
<dbReference type="PROSITE" id="PS00108">
    <property type="entry name" value="PROTEIN_KINASE_ST"/>
    <property type="match status" value="1"/>
</dbReference>
<reference evidence="14 15" key="1">
    <citation type="submission" date="2016-11" db="EMBL/GenBank/DDBJ databases">
        <title>The macronuclear genome of Stentor coeruleus: a giant cell with tiny introns.</title>
        <authorList>
            <person name="Slabodnick M."/>
            <person name="Ruby J.G."/>
            <person name="Reiff S.B."/>
            <person name="Swart E.C."/>
            <person name="Gosai S."/>
            <person name="Prabakaran S."/>
            <person name="Witkowska E."/>
            <person name="Larue G.E."/>
            <person name="Fisher S."/>
            <person name="Freeman R.M."/>
            <person name="Gunawardena J."/>
            <person name="Chu W."/>
            <person name="Stover N.A."/>
            <person name="Gregory B.D."/>
            <person name="Nowacki M."/>
            <person name="Derisi J."/>
            <person name="Roy S.W."/>
            <person name="Marshall W.F."/>
            <person name="Sood P."/>
        </authorList>
    </citation>
    <scope>NUCLEOTIDE SEQUENCE [LARGE SCALE GENOMIC DNA]</scope>
    <source>
        <strain evidence="14">WM001</strain>
    </source>
</reference>
<dbReference type="InterPro" id="IPR017441">
    <property type="entry name" value="Protein_kinase_ATP_BS"/>
</dbReference>
<evidence type="ECO:0000256" key="7">
    <source>
        <dbReference type="PIRSR" id="PIRSR630616-1"/>
    </source>
</evidence>
<keyword evidence="4 8" id="KW-0547">Nucleotide-binding</keyword>
<evidence type="ECO:0000256" key="6">
    <source>
        <dbReference type="ARBA" id="ARBA00022840"/>
    </source>
</evidence>
<dbReference type="InterPro" id="IPR011009">
    <property type="entry name" value="Kinase-like_dom_sf"/>
</dbReference>
<feature type="cross-link" description="Glycyl lysine isopeptide (Lys-Gly) (interchain with G-Cter in SUMO2)" evidence="9">
    <location>
        <position position="168"/>
    </location>
</feature>
<proteinExistence type="inferred from homology"/>
<dbReference type="FunFam" id="1.10.510.10:FF:000571">
    <property type="entry name" value="Maternal embryonic leucine zipper kinase"/>
    <property type="match status" value="1"/>
</dbReference>
<dbReference type="OrthoDB" id="193931at2759"/>
<feature type="binding site" evidence="8">
    <location>
        <begin position="170"/>
        <end position="171"/>
    </location>
    <ligand>
        <name>ATP</name>
        <dbReference type="ChEBI" id="CHEBI:30616"/>
    </ligand>
</feature>
<evidence type="ECO:0000256" key="2">
    <source>
        <dbReference type="ARBA" id="ARBA00022527"/>
    </source>
</evidence>
<keyword evidence="5" id="KW-0418">Kinase</keyword>
<evidence type="ECO:0000259" key="13">
    <source>
        <dbReference type="PROSITE" id="PS50011"/>
    </source>
</evidence>
<evidence type="ECO:0000256" key="3">
    <source>
        <dbReference type="ARBA" id="ARBA00022679"/>
    </source>
</evidence>
<organism evidence="14 15">
    <name type="scientific">Stentor coeruleus</name>
    <dbReference type="NCBI Taxonomy" id="5963"/>
    <lineage>
        <taxon>Eukaryota</taxon>
        <taxon>Sar</taxon>
        <taxon>Alveolata</taxon>
        <taxon>Ciliophora</taxon>
        <taxon>Postciliodesmatophora</taxon>
        <taxon>Heterotrichea</taxon>
        <taxon>Heterotrichida</taxon>
        <taxon>Stentoridae</taxon>
        <taxon>Stentor</taxon>
    </lineage>
</organism>
<dbReference type="Proteomes" id="UP000187209">
    <property type="component" value="Unassembled WGS sequence"/>
</dbReference>
<dbReference type="EMBL" id="MPUH01000328">
    <property type="protein sequence ID" value="OMJ82757.1"/>
    <property type="molecule type" value="Genomic_DNA"/>
</dbReference>
<dbReference type="PROSITE" id="PS00107">
    <property type="entry name" value="PROTEIN_KINASE_ATP"/>
    <property type="match status" value="1"/>
</dbReference>
<dbReference type="InterPro" id="IPR000719">
    <property type="entry name" value="Prot_kinase_dom"/>
</dbReference>
<evidence type="ECO:0000256" key="4">
    <source>
        <dbReference type="ARBA" id="ARBA00022741"/>
    </source>
</evidence>
<dbReference type="Gene3D" id="1.10.510.10">
    <property type="entry name" value="Transferase(Phosphotransferase) domain 1"/>
    <property type="match status" value="1"/>
</dbReference>
<keyword evidence="2 11" id="KW-0723">Serine/threonine-protein kinase</keyword>
<feature type="binding site" evidence="8">
    <location>
        <position position="71"/>
    </location>
    <ligand>
        <name>ATP</name>
        <dbReference type="ChEBI" id="CHEBI:30616"/>
    </ligand>
</feature>
<feature type="domain" description="Protein kinase" evidence="13">
    <location>
        <begin position="42"/>
        <end position="299"/>
    </location>
</feature>
<evidence type="ECO:0000313" key="14">
    <source>
        <dbReference type="EMBL" id="OMJ82757.1"/>
    </source>
</evidence>
<dbReference type="AlphaFoldDB" id="A0A1R2C197"/>
<feature type="binding site" evidence="10">
    <location>
        <position position="75"/>
    </location>
    <ligand>
        <name>ATP</name>
        <dbReference type="ChEBI" id="CHEBI:30616"/>
    </ligand>
</feature>
<dbReference type="Pfam" id="PF00069">
    <property type="entry name" value="Pkinase"/>
    <property type="match status" value="1"/>
</dbReference>
<protein>
    <recommendedName>
        <fullName evidence="13">Protein kinase domain-containing protein</fullName>
    </recommendedName>
</protein>
<keyword evidence="15" id="KW-1185">Reference proteome</keyword>
<feature type="region of interest" description="Disordered" evidence="12">
    <location>
        <begin position="1"/>
        <end position="29"/>
    </location>
</feature>
<accession>A0A1R2C197</accession>
<dbReference type="InterPro" id="IPR008271">
    <property type="entry name" value="Ser/Thr_kinase_AS"/>
</dbReference>
<evidence type="ECO:0000256" key="10">
    <source>
        <dbReference type="PROSITE-ProRule" id="PRU10141"/>
    </source>
</evidence>
<gene>
    <name evidence="14" type="ORF">SteCoe_16462</name>
</gene>
<evidence type="ECO:0000256" key="9">
    <source>
        <dbReference type="PIRSR" id="PIRSR630616-3"/>
    </source>
</evidence>
<dbReference type="InterPro" id="IPR030616">
    <property type="entry name" value="Aur-like"/>
</dbReference>
<dbReference type="GO" id="GO:0004674">
    <property type="term" value="F:protein serine/threonine kinase activity"/>
    <property type="evidence" value="ECO:0007669"/>
    <property type="project" value="UniProtKB-KW"/>
</dbReference>
<feature type="active site" description="Proton acceptor" evidence="7">
    <location>
        <position position="166"/>
    </location>
</feature>
<evidence type="ECO:0000256" key="12">
    <source>
        <dbReference type="SAM" id="MobiDB-lite"/>
    </source>
</evidence>
<evidence type="ECO:0000313" key="15">
    <source>
        <dbReference type="Proteomes" id="UP000187209"/>
    </source>
</evidence>
<evidence type="ECO:0000256" key="5">
    <source>
        <dbReference type="ARBA" id="ARBA00022777"/>
    </source>
</evidence>
<comment type="subunit">
    <text evidence="1">Monomer.</text>
</comment>
<keyword evidence="3" id="KW-0808">Transferase</keyword>
<comment type="caution">
    <text evidence="14">The sequence shown here is derived from an EMBL/GenBank/DDBJ whole genome shotgun (WGS) entry which is preliminary data.</text>
</comment>
<evidence type="ECO:0000256" key="8">
    <source>
        <dbReference type="PIRSR" id="PIRSR630616-2"/>
    </source>
</evidence>
<dbReference type="FunFam" id="3.30.200.20:FF:000042">
    <property type="entry name" value="Aurora kinase A"/>
    <property type="match status" value="1"/>
</dbReference>
<dbReference type="GO" id="GO:0005524">
    <property type="term" value="F:ATP binding"/>
    <property type="evidence" value="ECO:0007669"/>
    <property type="project" value="UniProtKB-UniRule"/>
</dbReference>
<sequence length="397" mass="45412">MGCGLSNYGTKGQNHKVHKNDETSKNPQQAQLISPKTGLNNYIHLKKLGKGAFSEVVLSLDPTSSQKLALKIIKKQLLNLQHQDTKYCLIEAALLKEFDHPNIVKFYETSEDKNAFYIALEYCKGGNLLEKLKILGKFDEKTSAQIMSQIFSAVDYIHKCGVIHRDLKLENILFGKKDKMDVKIADFGSSYRKKYNERPKGIFGTQYCLAPEVFSGFYTEKVDIWSCGIILLMMMTGKYPYFGTCLNEVKEEILALDIKGIQSRIPEASPLLLDFLSSVLDKDTRLRFSAKDALGHPWILCFRRPNLPKSISRNGCFNGFDKAKLVSKALSYISSLNINDEDMMTLLEYFRYLDEYSSEDKIKEDLKIIIKSNFQEREADKLIELFKNIKDLCLQSY</sequence>
<dbReference type="PANTHER" id="PTHR24350">
    <property type="entry name" value="SERINE/THREONINE-PROTEIN KINASE IAL-RELATED"/>
    <property type="match status" value="1"/>
</dbReference>
<keyword evidence="6 8" id="KW-0067">ATP-binding</keyword>
<dbReference type="SMART" id="SM00220">
    <property type="entry name" value="S_TKc"/>
    <property type="match status" value="1"/>
</dbReference>
<name>A0A1R2C197_9CILI</name>
<dbReference type="SUPFAM" id="SSF56112">
    <property type="entry name" value="Protein kinase-like (PK-like)"/>
    <property type="match status" value="1"/>
</dbReference>
<evidence type="ECO:0000256" key="1">
    <source>
        <dbReference type="ARBA" id="ARBA00011245"/>
    </source>
</evidence>
<comment type="similarity">
    <text evidence="11">Belongs to the protein kinase superfamily.</text>
</comment>
<dbReference type="PROSITE" id="PS50011">
    <property type="entry name" value="PROTEIN_KINASE_DOM"/>
    <property type="match status" value="1"/>
</dbReference>